<gene>
    <name evidence="2" type="ORF">NEMBOFW57_002806</name>
</gene>
<reference evidence="2" key="1">
    <citation type="submission" date="2023-02" db="EMBL/GenBank/DDBJ databases">
        <authorList>
            <person name="Palmer J.M."/>
        </authorList>
    </citation>
    <scope>NUCLEOTIDE SEQUENCE</scope>
    <source>
        <strain evidence="2">FW57</strain>
    </source>
</reference>
<feature type="region of interest" description="Disordered" evidence="1">
    <location>
        <begin position="310"/>
        <end position="350"/>
    </location>
</feature>
<evidence type="ECO:0000256" key="1">
    <source>
        <dbReference type="SAM" id="MobiDB-lite"/>
    </source>
</evidence>
<dbReference type="Proteomes" id="UP001197093">
    <property type="component" value="Unassembled WGS sequence"/>
</dbReference>
<comment type="caution">
    <text evidence="2">The sequence shown here is derived from an EMBL/GenBank/DDBJ whole genome shotgun (WGS) entry which is preliminary data.</text>
</comment>
<organism evidence="2 3">
    <name type="scientific">Staphylotrichum longicolle</name>
    <dbReference type="NCBI Taxonomy" id="669026"/>
    <lineage>
        <taxon>Eukaryota</taxon>
        <taxon>Fungi</taxon>
        <taxon>Dikarya</taxon>
        <taxon>Ascomycota</taxon>
        <taxon>Pezizomycotina</taxon>
        <taxon>Sordariomycetes</taxon>
        <taxon>Sordariomycetidae</taxon>
        <taxon>Sordariales</taxon>
        <taxon>Chaetomiaceae</taxon>
        <taxon>Staphylotrichum</taxon>
    </lineage>
</organism>
<proteinExistence type="predicted"/>
<dbReference type="AlphaFoldDB" id="A0AAD4F4G7"/>
<evidence type="ECO:0000313" key="2">
    <source>
        <dbReference type="EMBL" id="KAG7292765.1"/>
    </source>
</evidence>
<feature type="compositionally biased region" description="Low complexity" evidence="1">
    <location>
        <begin position="312"/>
        <end position="332"/>
    </location>
</feature>
<sequence>MCYHIVAACSICGARADWYTLIKPCNDRAQALGSANLALLDTFLRFYNTGELSHCPNDQLVYLRSAFEPAPPCTHQNCVPDPARVYQWTSTIPQFLEATRELFGYQDSNFSNPWTQEDRGMLLNAALGAELQLARTSFVNQTCGGDDHGLDGVQLSPISLDFGLDIVAQAVASIEQGLAGGLAPDADVSGDLGNQVVPPAAGQPAGDYQPVIADQLDPSATPKRTRSNTHWTDEEDEMLMNLHGQRDADGRKIWPYPRMIVRTLLGLFHFFVADCVIYKEIPCFHGRTRNALESRRLKLARMIKKKRTGLVNAGCNPGNNNNPGPNPDSDSGPGSGTGPGATPDLTLIAA</sequence>
<evidence type="ECO:0000313" key="3">
    <source>
        <dbReference type="Proteomes" id="UP001197093"/>
    </source>
</evidence>
<dbReference type="EMBL" id="JAHCVI010000001">
    <property type="protein sequence ID" value="KAG7292765.1"/>
    <property type="molecule type" value="Genomic_DNA"/>
</dbReference>
<name>A0AAD4F4G7_9PEZI</name>
<accession>A0AAD4F4G7</accession>
<keyword evidence="3" id="KW-1185">Reference proteome</keyword>
<feature type="region of interest" description="Disordered" evidence="1">
    <location>
        <begin position="216"/>
        <end position="235"/>
    </location>
</feature>
<protein>
    <submittedName>
        <fullName evidence="2">Uncharacterized protein</fullName>
    </submittedName>
</protein>